<feature type="transmembrane region" description="Helical" evidence="7">
    <location>
        <begin position="25"/>
        <end position="47"/>
    </location>
</feature>
<evidence type="ECO:0000256" key="1">
    <source>
        <dbReference type="ARBA" id="ARBA00004651"/>
    </source>
</evidence>
<feature type="domain" description="Polysaccharide chain length determinant N-terminal" evidence="8">
    <location>
        <begin position="7"/>
        <end position="105"/>
    </location>
</feature>
<feature type="transmembrane region" description="Helical" evidence="7">
    <location>
        <begin position="342"/>
        <end position="362"/>
    </location>
</feature>
<dbReference type="InterPro" id="IPR050445">
    <property type="entry name" value="Bact_polysacc_biosynth/exp"/>
</dbReference>
<feature type="region of interest" description="Disordered" evidence="6">
    <location>
        <begin position="266"/>
        <end position="286"/>
    </location>
</feature>
<dbReference type="Pfam" id="PF02706">
    <property type="entry name" value="Wzz"/>
    <property type="match status" value="1"/>
</dbReference>
<organism evidence="10 11">
    <name type="scientific">Massilia forsythiae</name>
    <dbReference type="NCBI Taxonomy" id="2728020"/>
    <lineage>
        <taxon>Bacteria</taxon>
        <taxon>Pseudomonadati</taxon>
        <taxon>Pseudomonadota</taxon>
        <taxon>Betaproteobacteria</taxon>
        <taxon>Burkholderiales</taxon>
        <taxon>Oxalobacteraceae</taxon>
        <taxon>Telluria group</taxon>
        <taxon>Massilia</taxon>
    </lineage>
</organism>
<accession>A0A7Z2W1J5</accession>
<dbReference type="GO" id="GO:0004713">
    <property type="term" value="F:protein tyrosine kinase activity"/>
    <property type="evidence" value="ECO:0007669"/>
    <property type="project" value="TreeGrafter"/>
</dbReference>
<name>A0A7Z2W1J5_9BURK</name>
<evidence type="ECO:0000256" key="5">
    <source>
        <dbReference type="ARBA" id="ARBA00023136"/>
    </source>
</evidence>
<keyword evidence="3 7" id="KW-0812">Transmembrane</keyword>
<feature type="compositionally biased region" description="Basic and acidic residues" evidence="6">
    <location>
        <begin position="266"/>
        <end position="277"/>
    </location>
</feature>
<reference evidence="10 11" key="1">
    <citation type="submission" date="2020-04" db="EMBL/GenBank/DDBJ databases">
        <title>Genome sequencing of novel species.</title>
        <authorList>
            <person name="Heo J."/>
            <person name="Kim S.-J."/>
            <person name="Kim J.-S."/>
            <person name="Hong S.-B."/>
            <person name="Kwon S.-W."/>
        </authorList>
    </citation>
    <scope>NUCLEOTIDE SEQUENCE [LARGE SCALE GENOMIC DNA]</scope>
    <source>
        <strain evidence="10 11">GN2-R2</strain>
    </source>
</reference>
<keyword evidence="4 7" id="KW-1133">Transmembrane helix</keyword>
<evidence type="ECO:0000259" key="9">
    <source>
        <dbReference type="Pfam" id="PF13807"/>
    </source>
</evidence>
<evidence type="ECO:0000256" key="2">
    <source>
        <dbReference type="ARBA" id="ARBA00022475"/>
    </source>
</evidence>
<sequence>MCEQSKDNFDLLEIMIILAKKKRQLIGVPLIVGLIATAISFALPNVYQATTKLLPPQQSQSSAAALLSQLGGVAGLAAGAAGVKTPNDLYVGMLKSRTIADKLIKTFNLKKSYDADTQEKTRQILEKNTNIIAGKDGLITIDVEDKDQKVVARIANAYVEELIKLSKELALTEASQRRLFFERQLEQSKDRLAGAEVTLKRSMDTRGVISVDADSRAIVETVGRLRAQISAKQIQLNSMGTVVTENNPAYRRAQSELSSLQAELSKLENGRGSRQEETGMPGNQSGLENIKVLRDVKYYQMLYELLAKQYEAARLDEAKDPAIIQVLDTAIEPEKKAKPKRLIIVLVCIAVAFFATAFFVFTSEAKRRLKMRPGGEAQLAELSANLKF</sequence>
<dbReference type="PANTHER" id="PTHR32309:SF13">
    <property type="entry name" value="FERRIC ENTEROBACTIN TRANSPORT PROTEIN FEPE"/>
    <property type="match status" value="1"/>
</dbReference>
<comment type="subcellular location">
    <subcellularLocation>
        <location evidence="1">Cell membrane</location>
        <topology evidence="1">Multi-pass membrane protein</topology>
    </subcellularLocation>
</comment>
<evidence type="ECO:0000256" key="4">
    <source>
        <dbReference type="ARBA" id="ARBA00022989"/>
    </source>
</evidence>
<dbReference type="InterPro" id="IPR032807">
    <property type="entry name" value="GNVR"/>
</dbReference>
<protein>
    <submittedName>
        <fullName evidence="10">Lipopolysaccharide biosynthesis protein</fullName>
    </submittedName>
</protein>
<evidence type="ECO:0000256" key="6">
    <source>
        <dbReference type="SAM" id="MobiDB-lite"/>
    </source>
</evidence>
<dbReference type="EMBL" id="CP051685">
    <property type="protein sequence ID" value="QJE03347.1"/>
    <property type="molecule type" value="Genomic_DNA"/>
</dbReference>
<evidence type="ECO:0000256" key="7">
    <source>
        <dbReference type="SAM" id="Phobius"/>
    </source>
</evidence>
<evidence type="ECO:0000313" key="10">
    <source>
        <dbReference type="EMBL" id="QJE03347.1"/>
    </source>
</evidence>
<evidence type="ECO:0000256" key="3">
    <source>
        <dbReference type="ARBA" id="ARBA00022692"/>
    </source>
</evidence>
<feature type="domain" description="Tyrosine-protein kinase G-rich" evidence="9">
    <location>
        <begin position="290"/>
        <end position="362"/>
    </location>
</feature>
<dbReference type="PANTHER" id="PTHR32309">
    <property type="entry name" value="TYROSINE-PROTEIN KINASE"/>
    <property type="match status" value="1"/>
</dbReference>
<evidence type="ECO:0000313" key="11">
    <source>
        <dbReference type="Proteomes" id="UP000502415"/>
    </source>
</evidence>
<evidence type="ECO:0000259" key="8">
    <source>
        <dbReference type="Pfam" id="PF02706"/>
    </source>
</evidence>
<dbReference type="Proteomes" id="UP000502415">
    <property type="component" value="Chromosome"/>
</dbReference>
<dbReference type="Pfam" id="PF13807">
    <property type="entry name" value="GNVR"/>
    <property type="match status" value="1"/>
</dbReference>
<dbReference type="KEGG" id="mfy:HH212_13390"/>
<keyword evidence="5 7" id="KW-0472">Membrane</keyword>
<dbReference type="GO" id="GO:0005886">
    <property type="term" value="C:plasma membrane"/>
    <property type="evidence" value="ECO:0007669"/>
    <property type="project" value="UniProtKB-SubCell"/>
</dbReference>
<dbReference type="AlphaFoldDB" id="A0A7Z2W1J5"/>
<gene>
    <name evidence="10" type="ORF">HH212_13390</name>
</gene>
<keyword evidence="11" id="KW-1185">Reference proteome</keyword>
<keyword evidence="2" id="KW-1003">Cell membrane</keyword>
<proteinExistence type="predicted"/>
<dbReference type="InterPro" id="IPR003856">
    <property type="entry name" value="LPS_length_determ_N"/>
</dbReference>